<dbReference type="EMBL" id="AP023086">
    <property type="protein sequence ID" value="BCD98361.1"/>
    <property type="molecule type" value="Genomic_DNA"/>
</dbReference>
<dbReference type="Pfam" id="PF20090">
    <property type="entry name" value="DUF6482"/>
    <property type="match status" value="1"/>
</dbReference>
<dbReference type="RefSeq" id="WP_236982645.1">
    <property type="nucleotide sequence ID" value="NZ_AP023086.1"/>
</dbReference>
<organism evidence="1 2">
    <name type="scientific">Marinagarivorans cellulosilyticus</name>
    <dbReference type="NCBI Taxonomy" id="2721545"/>
    <lineage>
        <taxon>Bacteria</taxon>
        <taxon>Pseudomonadati</taxon>
        <taxon>Pseudomonadota</taxon>
        <taxon>Gammaproteobacteria</taxon>
        <taxon>Cellvibrionales</taxon>
        <taxon>Cellvibrionaceae</taxon>
        <taxon>Marinagarivorans</taxon>
    </lineage>
</organism>
<evidence type="ECO:0000313" key="2">
    <source>
        <dbReference type="Proteomes" id="UP001320119"/>
    </source>
</evidence>
<gene>
    <name evidence="1" type="ORF">MARGE09_P2562</name>
</gene>
<reference evidence="1 2" key="1">
    <citation type="journal article" date="2022" name="IScience">
        <title>An ultrasensitive nanofiber-based assay for enzymatic hydrolysis and deep-sea microbial degradation of cellulose.</title>
        <authorList>
            <person name="Tsudome M."/>
            <person name="Tachioka M."/>
            <person name="Miyazaki M."/>
            <person name="Uchimura K."/>
            <person name="Tsuda M."/>
            <person name="Takaki Y."/>
            <person name="Deguchi S."/>
        </authorList>
    </citation>
    <scope>NUCLEOTIDE SEQUENCE [LARGE SCALE GENOMIC DNA]</scope>
    <source>
        <strain evidence="1 2">GE09</strain>
    </source>
</reference>
<evidence type="ECO:0000313" key="1">
    <source>
        <dbReference type="EMBL" id="BCD98361.1"/>
    </source>
</evidence>
<keyword evidence="2" id="KW-1185">Reference proteome</keyword>
<dbReference type="InterPro" id="IPR045508">
    <property type="entry name" value="DUF6482"/>
</dbReference>
<name>A0AAN1WIR1_9GAMM</name>
<dbReference type="Proteomes" id="UP001320119">
    <property type="component" value="Chromosome"/>
</dbReference>
<proteinExistence type="predicted"/>
<protein>
    <submittedName>
        <fullName evidence="1">Uncharacterized protein</fullName>
    </submittedName>
</protein>
<accession>A0AAN1WIR1</accession>
<sequence length="104" mass="12358">MELVIQVVEGGLYIARLNQPEHSERWLRVICQRRGLSYKANMRFHSLAHVREYFEPLQPAFVWLEHHSAYDEMIGMHSTEKVCRQPLYWYCQDKTSTNSMRASA</sequence>
<dbReference type="AlphaFoldDB" id="A0AAN1WIR1"/>
<dbReference type="KEGG" id="marq:MARGE09_P2562"/>